<feature type="domain" description="CASTOR ACT" evidence="2">
    <location>
        <begin position="70"/>
        <end position="126"/>
    </location>
</feature>
<evidence type="ECO:0000313" key="4">
    <source>
        <dbReference type="Proteomes" id="UP000092651"/>
    </source>
</evidence>
<sequence>MEGEVNLKNILKNLNPLLNEGKYVYCTVDNINEIPFLKILFLFKETESITVVLKKEDAEAMNLSFSYVASWITLEVHSSLSAVGLTAKFSQALSDAGISCNVVAAYFHDHIFVDEKNAAKAIEILNGLKELN</sequence>
<name>A0A1B8ZGK6_9FLAO</name>
<organism evidence="3 4">
    <name type="scientific">Chryseobacterium artocarpi</name>
    <dbReference type="NCBI Taxonomy" id="1414727"/>
    <lineage>
        <taxon>Bacteria</taxon>
        <taxon>Pseudomonadati</taxon>
        <taxon>Bacteroidota</taxon>
        <taxon>Flavobacteriia</taxon>
        <taxon>Flavobacteriales</taxon>
        <taxon>Weeksellaceae</taxon>
        <taxon>Chryseobacterium group</taxon>
        <taxon>Chryseobacterium</taxon>
    </lineage>
</organism>
<dbReference type="PANTHER" id="PTHR39199">
    <property type="entry name" value="BLR5128 PROTEIN"/>
    <property type="match status" value="1"/>
</dbReference>
<protein>
    <submittedName>
        <fullName evidence="3">Acetyltransferase</fullName>
    </submittedName>
</protein>
<dbReference type="Pfam" id="PF10000">
    <property type="entry name" value="ACT_3"/>
    <property type="match status" value="1"/>
</dbReference>
<dbReference type="AlphaFoldDB" id="A0A1B8ZGK6"/>
<dbReference type="Proteomes" id="UP000092651">
    <property type="component" value="Unassembled WGS sequence"/>
</dbReference>
<accession>A0A1B8ZGK6</accession>
<dbReference type="InterPro" id="IPR045865">
    <property type="entry name" value="ACT-like_dom_sf"/>
</dbReference>
<dbReference type="Gene3D" id="3.30.2130.10">
    <property type="entry name" value="VC0802-like"/>
    <property type="match status" value="1"/>
</dbReference>
<proteinExistence type="predicted"/>
<dbReference type="InterPro" id="IPR018717">
    <property type="entry name" value="DUF2241"/>
</dbReference>
<comment type="caution">
    <text evidence="3">The sequence shown here is derived from an EMBL/GenBank/DDBJ whole genome shotgun (WGS) entry which is preliminary data.</text>
</comment>
<keyword evidence="3" id="KW-0808">Transferase</keyword>
<dbReference type="InterPro" id="IPR027795">
    <property type="entry name" value="CASTOR_ACT_dom"/>
</dbReference>
<gene>
    <name evidence="3" type="ORF">BBI01_12435</name>
</gene>
<dbReference type="EMBL" id="MAYH01000034">
    <property type="protein sequence ID" value="OCA70743.1"/>
    <property type="molecule type" value="Genomic_DNA"/>
</dbReference>
<dbReference type="RefSeq" id="WP_065395151.1">
    <property type="nucleotide sequence ID" value="NZ_MAYH01000034.1"/>
</dbReference>
<dbReference type="GO" id="GO:0016740">
    <property type="term" value="F:transferase activity"/>
    <property type="evidence" value="ECO:0007669"/>
    <property type="project" value="UniProtKB-KW"/>
</dbReference>
<keyword evidence="4" id="KW-1185">Reference proteome</keyword>
<dbReference type="OrthoDB" id="517867at2"/>
<dbReference type="Pfam" id="PF13840">
    <property type="entry name" value="ACT_7"/>
    <property type="match status" value="1"/>
</dbReference>
<dbReference type="SUPFAM" id="SSF55021">
    <property type="entry name" value="ACT-like"/>
    <property type="match status" value="2"/>
</dbReference>
<evidence type="ECO:0000313" key="3">
    <source>
        <dbReference type="EMBL" id="OCA70743.1"/>
    </source>
</evidence>
<feature type="domain" description="DUF2241" evidence="1">
    <location>
        <begin position="3"/>
        <end position="69"/>
    </location>
</feature>
<evidence type="ECO:0000259" key="1">
    <source>
        <dbReference type="Pfam" id="PF10000"/>
    </source>
</evidence>
<evidence type="ECO:0000259" key="2">
    <source>
        <dbReference type="Pfam" id="PF13840"/>
    </source>
</evidence>
<reference evidence="3 4" key="1">
    <citation type="submission" date="2016-07" db="EMBL/GenBank/DDBJ databases">
        <authorList>
            <person name="Jeong J.-J."/>
            <person name="Kim D.W."/>
            <person name="Sang M.K."/>
            <person name="Choi I.-G."/>
            <person name="Kim K.D."/>
        </authorList>
    </citation>
    <scope>NUCLEOTIDE SEQUENCE [LARGE SCALE GENOMIC DNA]</scope>
    <source>
        <strain evidence="3 4">UTM-3</strain>
    </source>
</reference>
<dbReference type="PANTHER" id="PTHR39199:SF1">
    <property type="entry name" value="BLR5128 PROTEIN"/>
    <property type="match status" value="1"/>
</dbReference>